<comment type="caution">
    <text evidence="4">The sequence shown here is derived from an EMBL/GenBank/DDBJ whole genome shotgun (WGS) entry which is preliminary data.</text>
</comment>
<dbReference type="GO" id="GO:0045820">
    <property type="term" value="P:negative regulation of glycolytic process"/>
    <property type="evidence" value="ECO:0007669"/>
    <property type="project" value="TreeGrafter"/>
</dbReference>
<evidence type="ECO:0000256" key="1">
    <source>
        <dbReference type="ARBA" id="ARBA00022801"/>
    </source>
</evidence>
<proteinExistence type="predicted"/>
<dbReference type="Gene3D" id="3.40.50.1240">
    <property type="entry name" value="Phosphoglycerate mutase-like"/>
    <property type="match status" value="2"/>
</dbReference>
<evidence type="ECO:0000256" key="3">
    <source>
        <dbReference type="SAM" id="MobiDB-lite"/>
    </source>
</evidence>
<dbReference type="CDD" id="cd07067">
    <property type="entry name" value="HP_PGM_like"/>
    <property type="match status" value="1"/>
</dbReference>
<protein>
    <recommendedName>
        <fullName evidence="6">Phosphoglycerate mutase</fullName>
    </recommendedName>
</protein>
<dbReference type="PANTHER" id="PTHR46517:SF1">
    <property type="entry name" value="FRUCTOSE-2,6-BISPHOSPHATASE TIGAR"/>
    <property type="match status" value="1"/>
</dbReference>
<reference evidence="4" key="1">
    <citation type="submission" date="2020-04" db="EMBL/GenBank/DDBJ databases">
        <title>Analysis of mating type loci in Filobasidium floriforme.</title>
        <authorList>
            <person name="Nowrousian M."/>
        </authorList>
    </citation>
    <scope>NUCLEOTIDE SEQUENCE</scope>
    <source>
        <strain evidence="4">CBS 6242</strain>
    </source>
</reference>
<evidence type="ECO:0000313" key="4">
    <source>
        <dbReference type="EMBL" id="KAG7563105.1"/>
    </source>
</evidence>
<accession>A0A8K0NST3</accession>
<dbReference type="InterPro" id="IPR013078">
    <property type="entry name" value="His_Pase_superF_clade-1"/>
</dbReference>
<dbReference type="GO" id="GO:0004331">
    <property type="term" value="F:fructose-2,6-bisphosphate 2-phosphatase activity"/>
    <property type="evidence" value="ECO:0007669"/>
    <property type="project" value="TreeGrafter"/>
</dbReference>
<dbReference type="EMBL" id="JABELV010000020">
    <property type="protein sequence ID" value="KAG7563105.1"/>
    <property type="molecule type" value="Genomic_DNA"/>
</dbReference>
<organism evidence="4 5">
    <name type="scientific">Filobasidium floriforme</name>
    <dbReference type="NCBI Taxonomy" id="5210"/>
    <lineage>
        <taxon>Eukaryota</taxon>
        <taxon>Fungi</taxon>
        <taxon>Dikarya</taxon>
        <taxon>Basidiomycota</taxon>
        <taxon>Agaricomycotina</taxon>
        <taxon>Tremellomycetes</taxon>
        <taxon>Filobasidiales</taxon>
        <taxon>Filobasidiaceae</taxon>
        <taxon>Filobasidium</taxon>
    </lineage>
</organism>
<gene>
    <name evidence="4" type="ORF">FFLO_01413</name>
</gene>
<name>A0A8K0NST3_9TREE</name>
<dbReference type="GO" id="GO:0043456">
    <property type="term" value="P:regulation of pentose-phosphate shunt"/>
    <property type="evidence" value="ECO:0007669"/>
    <property type="project" value="TreeGrafter"/>
</dbReference>
<evidence type="ECO:0000313" key="5">
    <source>
        <dbReference type="Proteomes" id="UP000812966"/>
    </source>
</evidence>
<dbReference type="InterPro" id="IPR029033">
    <property type="entry name" value="His_PPase_superfam"/>
</dbReference>
<feature type="compositionally biased region" description="Basic and acidic residues" evidence="3">
    <location>
        <begin position="218"/>
        <end position="240"/>
    </location>
</feature>
<evidence type="ECO:0008006" key="6">
    <source>
        <dbReference type="Google" id="ProtNLM"/>
    </source>
</evidence>
<dbReference type="Pfam" id="PF00300">
    <property type="entry name" value="His_Phos_1"/>
    <property type="match status" value="1"/>
</dbReference>
<evidence type="ECO:0000256" key="2">
    <source>
        <dbReference type="PIRSR" id="PIRSR613078-2"/>
    </source>
</evidence>
<feature type="compositionally biased region" description="Basic and acidic residues" evidence="3">
    <location>
        <begin position="160"/>
        <end position="173"/>
    </location>
</feature>
<dbReference type="AlphaFoldDB" id="A0A8K0NST3"/>
<keyword evidence="5" id="KW-1185">Reference proteome</keyword>
<feature type="compositionally biased region" description="Basic and acidic residues" evidence="3">
    <location>
        <begin position="183"/>
        <end position="192"/>
    </location>
</feature>
<dbReference type="Proteomes" id="UP000812966">
    <property type="component" value="Unassembled WGS sequence"/>
</dbReference>
<dbReference type="PANTHER" id="PTHR46517">
    <property type="entry name" value="FRUCTOSE-2,6-BISPHOSPHATASE TIGAR"/>
    <property type="match status" value="1"/>
</dbReference>
<feature type="binding site" evidence="2">
    <location>
        <position position="60"/>
    </location>
    <ligand>
        <name>substrate</name>
    </ligand>
</feature>
<feature type="region of interest" description="Disordered" evidence="3">
    <location>
        <begin position="139"/>
        <end position="254"/>
    </location>
</feature>
<dbReference type="SUPFAM" id="SSF53254">
    <property type="entry name" value="Phosphoglycerate mutase-like"/>
    <property type="match status" value="2"/>
</dbReference>
<keyword evidence="1" id="KW-0378">Hydrolase</keyword>
<dbReference type="SMART" id="SM00855">
    <property type="entry name" value="PGAM"/>
    <property type="match status" value="1"/>
</dbReference>
<dbReference type="GO" id="GO:0005829">
    <property type="term" value="C:cytosol"/>
    <property type="evidence" value="ECO:0007669"/>
    <property type="project" value="TreeGrafter"/>
</dbReference>
<feature type="binding site" evidence="2">
    <location>
        <begin position="8"/>
        <end position="15"/>
    </location>
    <ligand>
        <name>substrate</name>
    </ligand>
</feature>
<sequence>MLYLWIARHGLTQHNVDGIIQGHYDTDLNEEGRWQAKLLAEYLFEQNYRFDYILTSPLKRARDTALEVYKRQPQAKFRIHPDLIERDMGAWNNHKVVRPKIVKPVEMQHKGAVDDVGANDAPEADGSLGLVKIEEKVKVKERGRSHKQVAQEEQGSQETGQKERKAADQKQHQEIVSMMGRAGVKDPREESHVGGAARAGSSSKHETKAAQGSSSNGHHHEKEKQSAERSENKGKDDRKITKPSRPRRPEVPGMEKREDLLYRCAVWADSVVEAGLDRSWSARKDVHILAVSHGAFISCLLDALTSPRDKGGFFGFTLDGPSDHHCYNTSMSVVEIDFNREGEFLANNWVPHLEPKATKVNPDDFAQ</sequence>
<dbReference type="InterPro" id="IPR051695">
    <property type="entry name" value="Phosphoglycerate_Mutase"/>
</dbReference>